<sequence>MPSFVHKIDVNSPLIQYQGPWIRGGSKADPRGPDADPEQPKYDQETFVFCFPGNICSATLNFNGTEIHVVGAFRANSGPVQVQLDGESFGPFAPTPDERIHNNSSVAFVYAPSDAWSTDMSRLPGFDDGTGHSTFNRADATVNFSFMGDRIALYGAIGGQAAPFTAQVDNGPIRSLTEMQSISDEATEDYLPNQLIYYADSLGAGNHTIFLKSQSSSPSQTLSIDYALVDGNDNTASSTSSSPSLISPSTQGTRSLTIRGEDYPTSRETITCDWHVRTLSAPSDLCTVAVLLCNFVVEVI</sequence>
<accession>A0AAD6UKQ2</accession>
<feature type="compositionally biased region" description="Basic and acidic residues" evidence="1">
    <location>
        <begin position="26"/>
        <end position="40"/>
    </location>
</feature>
<protein>
    <submittedName>
        <fullName evidence="2">Uncharacterized protein</fullName>
    </submittedName>
</protein>
<organism evidence="2 3">
    <name type="scientific">Mycena pura</name>
    <dbReference type="NCBI Taxonomy" id="153505"/>
    <lineage>
        <taxon>Eukaryota</taxon>
        <taxon>Fungi</taxon>
        <taxon>Dikarya</taxon>
        <taxon>Basidiomycota</taxon>
        <taxon>Agaricomycotina</taxon>
        <taxon>Agaricomycetes</taxon>
        <taxon>Agaricomycetidae</taxon>
        <taxon>Agaricales</taxon>
        <taxon>Marasmiineae</taxon>
        <taxon>Mycenaceae</taxon>
        <taxon>Mycena</taxon>
    </lineage>
</organism>
<evidence type="ECO:0000313" key="3">
    <source>
        <dbReference type="Proteomes" id="UP001219525"/>
    </source>
</evidence>
<evidence type="ECO:0000256" key="1">
    <source>
        <dbReference type="SAM" id="MobiDB-lite"/>
    </source>
</evidence>
<dbReference type="Proteomes" id="UP001219525">
    <property type="component" value="Unassembled WGS sequence"/>
</dbReference>
<name>A0AAD6UKQ2_9AGAR</name>
<dbReference type="AlphaFoldDB" id="A0AAD6UKQ2"/>
<reference evidence="2" key="1">
    <citation type="submission" date="2023-03" db="EMBL/GenBank/DDBJ databases">
        <title>Massive genome expansion in bonnet fungi (Mycena s.s.) driven by repeated elements and novel gene families across ecological guilds.</title>
        <authorList>
            <consortium name="Lawrence Berkeley National Laboratory"/>
            <person name="Harder C.B."/>
            <person name="Miyauchi S."/>
            <person name="Viragh M."/>
            <person name="Kuo A."/>
            <person name="Thoen E."/>
            <person name="Andreopoulos B."/>
            <person name="Lu D."/>
            <person name="Skrede I."/>
            <person name="Drula E."/>
            <person name="Henrissat B."/>
            <person name="Morin E."/>
            <person name="Kohler A."/>
            <person name="Barry K."/>
            <person name="LaButti K."/>
            <person name="Morin E."/>
            <person name="Salamov A."/>
            <person name="Lipzen A."/>
            <person name="Mereny Z."/>
            <person name="Hegedus B."/>
            <person name="Baldrian P."/>
            <person name="Stursova M."/>
            <person name="Weitz H."/>
            <person name="Taylor A."/>
            <person name="Grigoriev I.V."/>
            <person name="Nagy L.G."/>
            <person name="Martin F."/>
            <person name="Kauserud H."/>
        </authorList>
    </citation>
    <scope>NUCLEOTIDE SEQUENCE</scope>
    <source>
        <strain evidence="2">9144</strain>
    </source>
</reference>
<proteinExistence type="predicted"/>
<feature type="region of interest" description="Disordered" evidence="1">
    <location>
        <begin position="21"/>
        <end position="40"/>
    </location>
</feature>
<dbReference type="EMBL" id="JARJCW010000169">
    <property type="protein sequence ID" value="KAJ7189680.1"/>
    <property type="molecule type" value="Genomic_DNA"/>
</dbReference>
<dbReference type="Gene3D" id="2.60.120.260">
    <property type="entry name" value="Galactose-binding domain-like"/>
    <property type="match status" value="1"/>
</dbReference>
<feature type="compositionally biased region" description="Low complexity" evidence="1">
    <location>
        <begin position="237"/>
        <end position="250"/>
    </location>
</feature>
<gene>
    <name evidence="2" type="ORF">GGX14DRAFT_408611</name>
</gene>
<evidence type="ECO:0000313" key="2">
    <source>
        <dbReference type="EMBL" id="KAJ7189680.1"/>
    </source>
</evidence>
<feature type="region of interest" description="Disordered" evidence="1">
    <location>
        <begin position="235"/>
        <end position="262"/>
    </location>
</feature>
<keyword evidence="3" id="KW-1185">Reference proteome</keyword>
<comment type="caution">
    <text evidence="2">The sequence shown here is derived from an EMBL/GenBank/DDBJ whole genome shotgun (WGS) entry which is preliminary data.</text>
</comment>